<name>A0ABD1MJU9_9FABA</name>
<dbReference type="PANTHER" id="PTHR33103">
    <property type="entry name" value="OS01G0153900 PROTEIN"/>
    <property type="match status" value="1"/>
</dbReference>
<evidence type="ECO:0000256" key="1">
    <source>
        <dbReference type="SAM" id="MobiDB-lite"/>
    </source>
</evidence>
<protein>
    <submittedName>
        <fullName evidence="2">Uncharacterized protein</fullName>
    </submittedName>
</protein>
<evidence type="ECO:0000313" key="2">
    <source>
        <dbReference type="EMBL" id="KAL2336068.1"/>
    </source>
</evidence>
<proteinExistence type="predicted"/>
<accession>A0ABD1MJU9</accession>
<sequence length="249" mass="28657">MNNETELLEEGSKEGENGVFVREDAMFLICDDFTVLQSLTQLSTQCPFSSELPHNTSRGYCEPYEHGKLYLGSIDNLYESVKDLDPSWFIKPSDKSLLNPKVASQFGCKRNPLNVLQEDALLSIGLAFQRNRPCLFVVTGDLKVIPMTTDSSFPYLQELENFKLDDVEQHTVKIRKRSHEALNLMRASLTCKEAALTQSLFYLLRKWKCQRWIPFWGVLPRKNKKHGKKKEEKEKASGKTSNMRNRDKS</sequence>
<dbReference type="EMBL" id="JBGMDY010000004">
    <property type="protein sequence ID" value="KAL2336068.1"/>
    <property type="molecule type" value="Genomic_DNA"/>
</dbReference>
<feature type="region of interest" description="Disordered" evidence="1">
    <location>
        <begin position="222"/>
        <end position="249"/>
    </location>
</feature>
<organism evidence="2 3">
    <name type="scientific">Flemingia macrophylla</name>
    <dbReference type="NCBI Taxonomy" id="520843"/>
    <lineage>
        <taxon>Eukaryota</taxon>
        <taxon>Viridiplantae</taxon>
        <taxon>Streptophyta</taxon>
        <taxon>Embryophyta</taxon>
        <taxon>Tracheophyta</taxon>
        <taxon>Spermatophyta</taxon>
        <taxon>Magnoliopsida</taxon>
        <taxon>eudicotyledons</taxon>
        <taxon>Gunneridae</taxon>
        <taxon>Pentapetalae</taxon>
        <taxon>rosids</taxon>
        <taxon>fabids</taxon>
        <taxon>Fabales</taxon>
        <taxon>Fabaceae</taxon>
        <taxon>Papilionoideae</taxon>
        <taxon>50 kb inversion clade</taxon>
        <taxon>NPAAA clade</taxon>
        <taxon>indigoferoid/millettioid clade</taxon>
        <taxon>Phaseoleae</taxon>
        <taxon>Flemingia</taxon>
    </lineage>
</organism>
<dbReference type="Proteomes" id="UP001603857">
    <property type="component" value="Unassembled WGS sequence"/>
</dbReference>
<evidence type="ECO:0000313" key="3">
    <source>
        <dbReference type="Proteomes" id="UP001603857"/>
    </source>
</evidence>
<keyword evidence="3" id="KW-1185">Reference proteome</keyword>
<comment type="caution">
    <text evidence="2">The sequence shown here is derived from an EMBL/GenBank/DDBJ whole genome shotgun (WGS) entry which is preliminary data.</text>
</comment>
<dbReference type="AlphaFoldDB" id="A0ABD1MJU9"/>
<reference evidence="2 3" key="1">
    <citation type="submission" date="2024-08" db="EMBL/GenBank/DDBJ databases">
        <title>Insights into the chromosomal genome structure of Flemingia macrophylla.</title>
        <authorList>
            <person name="Ding Y."/>
            <person name="Zhao Y."/>
            <person name="Bi W."/>
            <person name="Wu M."/>
            <person name="Zhao G."/>
            <person name="Gong Y."/>
            <person name="Li W."/>
            <person name="Zhang P."/>
        </authorList>
    </citation>
    <scope>NUCLEOTIDE SEQUENCE [LARGE SCALE GENOMIC DNA]</scope>
    <source>
        <strain evidence="2">DYQJB</strain>
        <tissue evidence="2">Leaf</tissue>
    </source>
</reference>
<dbReference type="PANTHER" id="PTHR33103:SF93">
    <property type="entry name" value="DUF674 FAMILY PROTEIN"/>
    <property type="match status" value="1"/>
</dbReference>
<dbReference type="InterPro" id="IPR007750">
    <property type="entry name" value="DUF674"/>
</dbReference>
<gene>
    <name evidence="2" type="ORF">Fmac_010514</name>
</gene>
<dbReference type="Pfam" id="PF05056">
    <property type="entry name" value="DUF674"/>
    <property type="match status" value="2"/>
</dbReference>